<keyword evidence="2" id="KW-1185">Reference proteome</keyword>
<dbReference type="PROSITE" id="PS51257">
    <property type="entry name" value="PROKAR_LIPOPROTEIN"/>
    <property type="match status" value="1"/>
</dbReference>
<dbReference type="RefSeq" id="WP_377004124.1">
    <property type="nucleotide sequence ID" value="NZ_JBHSGG010000022.1"/>
</dbReference>
<evidence type="ECO:0000313" key="1">
    <source>
        <dbReference type="EMBL" id="MFC4728101.1"/>
    </source>
</evidence>
<gene>
    <name evidence="1" type="ORF">ACFO3Q_07965</name>
</gene>
<sequence>MTGRRVALAVLVLGLAGCGDEGRQPAGHLVPPPQGRVAVEADPGVRRFRAIEFGFELAYPPEVTFTRSFQRSHLGAGGWKAFAPTNSRGEPVAALVLPGSNALAAGELRVGVSTQAADVAACLELPPSAVPGTRGEEEIDGVPFVRFDAHGTARNSRMFVRGFRAVRNRQCYAIDLIVTGTDADPATLPQEPPFSREEALVRVSALLDGFGFIRR</sequence>
<reference evidence="2" key="1">
    <citation type="journal article" date="2019" name="Int. J. Syst. Evol. Microbiol.">
        <title>The Global Catalogue of Microorganisms (GCM) 10K type strain sequencing project: providing services to taxonomists for standard genome sequencing and annotation.</title>
        <authorList>
            <consortium name="The Broad Institute Genomics Platform"/>
            <consortium name="The Broad Institute Genome Sequencing Center for Infectious Disease"/>
            <person name="Wu L."/>
            <person name="Ma J."/>
        </authorList>
    </citation>
    <scope>NUCLEOTIDE SEQUENCE [LARGE SCALE GENOMIC DNA]</scope>
    <source>
        <strain evidence="2">CGMCC 1.13574</strain>
    </source>
</reference>
<evidence type="ECO:0008006" key="3">
    <source>
        <dbReference type="Google" id="ProtNLM"/>
    </source>
</evidence>
<organism evidence="1 2">
    <name type="scientific">Coralloluteibacterium thermophilum</name>
    <dbReference type="NCBI Taxonomy" id="2707049"/>
    <lineage>
        <taxon>Bacteria</taxon>
        <taxon>Pseudomonadati</taxon>
        <taxon>Pseudomonadota</taxon>
        <taxon>Gammaproteobacteria</taxon>
        <taxon>Lysobacterales</taxon>
        <taxon>Lysobacteraceae</taxon>
        <taxon>Coralloluteibacterium</taxon>
    </lineage>
</organism>
<name>A0ABV9NIJ0_9GAMM</name>
<comment type="caution">
    <text evidence="1">The sequence shown here is derived from an EMBL/GenBank/DDBJ whole genome shotgun (WGS) entry which is preliminary data.</text>
</comment>
<accession>A0ABV9NIJ0</accession>
<dbReference type="EMBL" id="JBHSGG010000022">
    <property type="protein sequence ID" value="MFC4728101.1"/>
    <property type="molecule type" value="Genomic_DNA"/>
</dbReference>
<proteinExistence type="predicted"/>
<dbReference type="Proteomes" id="UP001595892">
    <property type="component" value="Unassembled WGS sequence"/>
</dbReference>
<evidence type="ECO:0000313" key="2">
    <source>
        <dbReference type="Proteomes" id="UP001595892"/>
    </source>
</evidence>
<protein>
    <recommendedName>
        <fullName evidence="3">Lipoprotein</fullName>
    </recommendedName>
</protein>